<dbReference type="AlphaFoldDB" id="A0AA41NIA6"/>
<dbReference type="EMBL" id="JAATJV010439145">
    <property type="protein sequence ID" value="MBZ3890337.1"/>
    <property type="molecule type" value="Genomic_DNA"/>
</dbReference>
<comment type="caution">
    <text evidence="1">The sequence shown here is derived from an EMBL/GenBank/DDBJ whole genome shotgun (WGS) entry which is preliminary data.</text>
</comment>
<evidence type="ECO:0000313" key="1">
    <source>
        <dbReference type="EMBL" id="MBZ3890337.1"/>
    </source>
</evidence>
<evidence type="ECO:0000313" key="2">
    <source>
        <dbReference type="Proteomes" id="UP001166674"/>
    </source>
</evidence>
<proteinExistence type="predicted"/>
<name>A0AA41NIA6_SCICA</name>
<organism evidence="1 2">
    <name type="scientific">Sciurus carolinensis</name>
    <name type="common">Eastern gray squirrel</name>
    <dbReference type="NCBI Taxonomy" id="30640"/>
    <lineage>
        <taxon>Eukaryota</taxon>
        <taxon>Metazoa</taxon>
        <taxon>Chordata</taxon>
        <taxon>Craniata</taxon>
        <taxon>Vertebrata</taxon>
        <taxon>Euteleostomi</taxon>
        <taxon>Mammalia</taxon>
        <taxon>Eutheria</taxon>
        <taxon>Euarchontoglires</taxon>
        <taxon>Glires</taxon>
        <taxon>Rodentia</taxon>
        <taxon>Sciuromorpha</taxon>
        <taxon>Sciuridae</taxon>
        <taxon>Sciurinae</taxon>
        <taxon>Sciurini</taxon>
        <taxon>Sciurus</taxon>
    </lineage>
</organism>
<gene>
    <name evidence="1" type="ORF">SUZIE_207455</name>
</gene>
<keyword evidence="2" id="KW-1185">Reference proteome</keyword>
<reference evidence="1" key="1">
    <citation type="submission" date="2020-03" db="EMBL/GenBank/DDBJ databases">
        <title>Studies in the Genomics of Life Span.</title>
        <authorList>
            <person name="Glass D."/>
        </authorList>
    </citation>
    <scope>NUCLEOTIDE SEQUENCE</scope>
    <source>
        <strain evidence="1">SUZIE</strain>
        <tissue evidence="1">Muscle</tissue>
    </source>
</reference>
<sequence>MVETEVGVVIAGTEEVTMVETGEEAMADTKVTMEEIKSGGSMEENVVVVVEAMVETEVEATEETGVVHAMEETEVAVEAKLEEEMTTKMISTTDRADDCLNVSFSLT</sequence>
<protein>
    <submittedName>
        <fullName evidence="1">TAF15 RNA polymerase II, TATA box binding protein (TBP)-associated factor (Predicted), isoform CRA_b</fullName>
    </submittedName>
</protein>
<accession>A0AA41NIA6</accession>
<dbReference type="Proteomes" id="UP001166674">
    <property type="component" value="Unassembled WGS sequence"/>
</dbReference>